<evidence type="ECO:0000313" key="2">
    <source>
        <dbReference type="Proteomes" id="UP000002058"/>
    </source>
</evidence>
<organism evidence="1 2">
    <name type="scientific">Uncinocarpus reesii (strain UAMH 1704)</name>
    <dbReference type="NCBI Taxonomy" id="336963"/>
    <lineage>
        <taxon>Eukaryota</taxon>
        <taxon>Fungi</taxon>
        <taxon>Dikarya</taxon>
        <taxon>Ascomycota</taxon>
        <taxon>Pezizomycotina</taxon>
        <taxon>Eurotiomycetes</taxon>
        <taxon>Eurotiomycetidae</taxon>
        <taxon>Onygenales</taxon>
        <taxon>Onygenaceae</taxon>
        <taxon>Uncinocarpus</taxon>
    </lineage>
</organism>
<dbReference type="AlphaFoldDB" id="C4JN02"/>
<name>C4JN02_UNCRE</name>
<reference evidence="2" key="1">
    <citation type="journal article" date="2009" name="Genome Res.">
        <title>Comparative genomic analyses of the human fungal pathogens Coccidioides and their relatives.</title>
        <authorList>
            <person name="Sharpton T.J."/>
            <person name="Stajich J.E."/>
            <person name="Rounsley S.D."/>
            <person name="Gardner M.J."/>
            <person name="Wortman J.R."/>
            <person name="Jordar V.S."/>
            <person name="Maiti R."/>
            <person name="Kodira C.D."/>
            <person name="Neafsey D.E."/>
            <person name="Zeng Q."/>
            <person name="Hung C.-Y."/>
            <person name="McMahan C."/>
            <person name="Muszewska A."/>
            <person name="Grynberg M."/>
            <person name="Mandel M.A."/>
            <person name="Kellner E.M."/>
            <person name="Barker B.M."/>
            <person name="Galgiani J.N."/>
            <person name="Orbach M.J."/>
            <person name="Kirkland T.N."/>
            <person name="Cole G.T."/>
            <person name="Henn M.R."/>
            <person name="Birren B.W."/>
            <person name="Taylor J.W."/>
        </authorList>
    </citation>
    <scope>NUCLEOTIDE SEQUENCE [LARGE SCALE GENOMIC DNA]</scope>
    <source>
        <strain evidence="2">UAMH 1704</strain>
    </source>
</reference>
<dbReference type="EMBL" id="CH476616">
    <property type="protein sequence ID" value="EEP79364.1"/>
    <property type="molecule type" value="Genomic_DNA"/>
</dbReference>
<evidence type="ECO:0000313" key="1">
    <source>
        <dbReference type="EMBL" id="EEP79364.1"/>
    </source>
</evidence>
<dbReference type="HOGENOM" id="CLU_1939670_0_0_1"/>
<sequence>MMQRTPNRGLIRSTNWTFENISSFARDKLKWKVMDVMGLIFASSHLHTTNRNASNHQASSRRTTFDQAPFTKSELGHGIVNSTCLRFIAEPSLRITSTGFPPSHTDKLFQLAVPPALSAVPSDDRRNRQQ</sequence>
<dbReference type="KEGG" id="ure:UREG_04210"/>
<gene>
    <name evidence="1" type="ORF">UREG_04210</name>
</gene>
<dbReference type="RefSeq" id="XP_002544693.1">
    <property type="nucleotide sequence ID" value="XM_002544647.1"/>
</dbReference>
<dbReference type="Proteomes" id="UP000002058">
    <property type="component" value="Unassembled WGS sequence"/>
</dbReference>
<accession>C4JN02</accession>
<proteinExistence type="predicted"/>
<dbReference type="VEuPathDB" id="FungiDB:UREG_04210"/>
<dbReference type="GeneID" id="8437223"/>
<keyword evidence="2" id="KW-1185">Reference proteome</keyword>
<protein>
    <submittedName>
        <fullName evidence="1">Uncharacterized protein</fullName>
    </submittedName>
</protein>
<dbReference type="InParanoid" id="C4JN02"/>